<evidence type="ECO:0000313" key="1">
    <source>
        <dbReference type="EMBL" id="KAK6780605.1"/>
    </source>
</evidence>
<accession>A0AAN8T2Q8</accession>
<proteinExistence type="predicted"/>
<sequence length="115" mass="13210">MQKEDAVAVVNRVTMIPRKEFPFTYLGVPIYYSRRKNAYYKEITDKVSNKLFSWPGKLLSVGGRITLIKHVLQSMPIHLLSACDPPSGVIANLHRIFAKFFRSNSVEKSSKHWTN</sequence>
<evidence type="ECO:0008006" key="3">
    <source>
        <dbReference type="Google" id="ProtNLM"/>
    </source>
</evidence>
<dbReference type="Proteomes" id="UP001371456">
    <property type="component" value="Unassembled WGS sequence"/>
</dbReference>
<keyword evidence="2" id="KW-1185">Reference proteome</keyword>
<comment type="caution">
    <text evidence="1">The sequence shown here is derived from an EMBL/GenBank/DDBJ whole genome shotgun (WGS) entry which is preliminary data.</text>
</comment>
<organism evidence="1 2">
    <name type="scientific">Solanum bulbocastanum</name>
    <name type="common">Wild potato</name>
    <dbReference type="NCBI Taxonomy" id="147425"/>
    <lineage>
        <taxon>Eukaryota</taxon>
        <taxon>Viridiplantae</taxon>
        <taxon>Streptophyta</taxon>
        <taxon>Embryophyta</taxon>
        <taxon>Tracheophyta</taxon>
        <taxon>Spermatophyta</taxon>
        <taxon>Magnoliopsida</taxon>
        <taxon>eudicotyledons</taxon>
        <taxon>Gunneridae</taxon>
        <taxon>Pentapetalae</taxon>
        <taxon>asterids</taxon>
        <taxon>lamiids</taxon>
        <taxon>Solanales</taxon>
        <taxon>Solanaceae</taxon>
        <taxon>Solanoideae</taxon>
        <taxon>Solaneae</taxon>
        <taxon>Solanum</taxon>
    </lineage>
</organism>
<name>A0AAN8T2Q8_SOLBU</name>
<dbReference type="PANTHER" id="PTHR33116:SF67">
    <property type="entry name" value="REVERSE TRANSCRIPTASE"/>
    <property type="match status" value="1"/>
</dbReference>
<evidence type="ECO:0000313" key="2">
    <source>
        <dbReference type="Proteomes" id="UP001371456"/>
    </source>
</evidence>
<dbReference type="AlphaFoldDB" id="A0AAN8T2Q8"/>
<dbReference type="PANTHER" id="PTHR33116">
    <property type="entry name" value="REVERSE TRANSCRIPTASE ZINC-BINDING DOMAIN-CONTAINING PROTEIN-RELATED-RELATED"/>
    <property type="match status" value="1"/>
</dbReference>
<protein>
    <recommendedName>
        <fullName evidence="3">Reverse transcriptase</fullName>
    </recommendedName>
</protein>
<reference evidence="1 2" key="1">
    <citation type="submission" date="2024-02" db="EMBL/GenBank/DDBJ databases">
        <title>de novo genome assembly of Solanum bulbocastanum strain 11H21.</title>
        <authorList>
            <person name="Hosaka A.J."/>
        </authorList>
    </citation>
    <scope>NUCLEOTIDE SEQUENCE [LARGE SCALE GENOMIC DNA]</scope>
    <source>
        <tissue evidence="1">Young leaves</tissue>
    </source>
</reference>
<gene>
    <name evidence="1" type="ORF">RDI58_022789</name>
</gene>
<dbReference type="EMBL" id="JBANQN010000009">
    <property type="protein sequence ID" value="KAK6780605.1"/>
    <property type="molecule type" value="Genomic_DNA"/>
</dbReference>